<dbReference type="InterPro" id="IPR036390">
    <property type="entry name" value="WH_DNA-bd_sf"/>
</dbReference>
<dbReference type="InterPro" id="IPR036388">
    <property type="entry name" value="WH-like_DNA-bd_sf"/>
</dbReference>
<dbReference type="InterPro" id="IPR011711">
    <property type="entry name" value="GntR_C"/>
</dbReference>
<evidence type="ECO:0000259" key="4">
    <source>
        <dbReference type="PROSITE" id="PS50949"/>
    </source>
</evidence>
<sequence>MTRFLGSGETAQSRLKARSAMGEDVYEVLLSQIISLKIAPRERISVDALARELGVSQTPIRAALIRLEAEGLVVKKHNVGYSAAPVPNARHFEEIYEMRMLLEPAAAELAARNMTQETAERLQEAHDHMCELENDIAQRNYSQFARFDAEFHAIIAEASGNSLIVDTLDRLRIHTHLFRSRQHFTITHEAVSEHIVLLDALLNGKTEDAKWAMADHIARSRERIVPFSEMDHQL</sequence>
<dbReference type="Pfam" id="PF07729">
    <property type="entry name" value="FCD"/>
    <property type="match status" value="1"/>
</dbReference>
<reference evidence="5 6" key="1">
    <citation type="journal article" date="2021" name="Front. Microbiol.">
        <title>Aerobic Denitrification and Heterotrophic Sulfur Oxidation in the Genus Halomonas Revealed by Six Novel Species Characterizations and Genome-Based Analysis.</title>
        <authorList>
            <person name="Wang L."/>
            <person name="Shao Z."/>
        </authorList>
    </citation>
    <scope>NUCLEOTIDE SEQUENCE [LARGE SCALE GENOMIC DNA]</scope>
    <source>
        <strain evidence="5 6">MCCC 1A11036</strain>
    </source>
</reference>
<dbReference type="RefSeq" id="WP_234271971.1">
    <property type="nucleotide sequence ID" value="NZ_JABFTT010000001.1"/>
</dbReference>
<evidence type="ECO:0000256" key="1">
    <source>
        <dbReference type="ARBA" id="ARBA00023015"/>
    </source>
</evidence>
<name>A0ABS9A9G6_9GAMM</name>
<organism evidence="5 6">
    <name type="scientific">Billgrantia zhangzhouensis</name>
    <dbReference type="NCBI Taxonomy" id="2733481"/>
    <lineage>
        <taxon>Bacteria</taxon>
        <taxon>Pseudomonadati</taxon>
        <taxon>Pseudomonadota</taxon>
        <taxon>Gammaproteobacteria</taxon>
        <taxon>Oceanospirillales</taxon>
        <taxon>Halomonadaceae</taxon>
        <taxon>Billgrantia</taxon>
    </lineage>
</organism>
<evidence type="ECO:0000313" key="5">
    <source>
        <dbReference type="EMBL" id="MCE8018571.1"/>
    </source>
</evidence>
<dbReference type="SMART" id="SM00345">
    <property type="entry name" value="HTH_GNTR"/>
    <property type="match status" value="1"/>
</dbReference>
<proteinExistence type="predicted"/>
<dbReference type="SUPFAM" id="SSF48008">
    <property type="entry name" value="GntR ligand-binding domain-like"/>
    <property type="match status" value="1"/>
</dbReference>
<keyword evidence="6" id="KW-1185">Reference proteome</keyword>
<dbReference type="SUPFAM" id="SSF46785">
    <property type="entry name" value="Winged helix' DNA-binding domain"/>
    <property type="match status" value="1"/>
</dbReference>
<keyword evidence="3" id="KW-0804">Transcription</keyword>
<dbReference type="CDD" id="cd07377">
    <property type="entry name" value="WHTH_GntR"/>
    <property type="match status" value="1"/>
</dbReference>
<comment type="caution">
    <text evidence="5">The sequence shown here is derived from an EMBL/GenBank/DDBJ whole genome shotgun (WGS) entry which is preliminary data.</text>
</comment>
<dbReference type="Pfam" id="PF00392">
    <property type="entry name" value="GntR"/>
    <property type="match status" value="1"/>
</dbReference>
<evidence type="ECO:0000256" key="3">
    <source>
        <dbReference type="ARBA" id="ARBA00023163"/>
    </source>
</evidence>
<dbReference type="PROSITE" id="PS50949">
    <property type="entry name" value="HTH_GNTR"/>
    <property type="match status" value="1"/>
</dbReference>
<dbReference type="InterPro" id="IPR000524">
    <property type="entry name" value="Tscrpt_reg_HTH_GntR"/>
</dbReference>
<dbReference type="Gene3D" id="1.10.10.10">
    <property type="entry name" value="Winged helix-like DNA-binding domain superfamily/Winged helix DNA-binding domain"/>
    <property type="match status" value="1"/>
</dbReference>
<dbReference type="PANTHER" id="PTHR43537">
    <property type="entry name" value="TRANSCRIPTIONAL REGULATOR, GNTR FAMILY"/>
    <property type="match status" value="1"/>
</dbReference>
<dbReference type="EMBL" id="JABFTT010000001">
    <property type="protein sequence ID" value="MCE8018571.1"/>
    <property type="molecule type" value="Genomic_DNA"/>
</dbReference>
<keyword evidence="1" id="KW-0805">Transcription regulation</keyword>
<protein>
    <submittedName>
        <fullName evidence="5">GntR family transcriptional regulator</fullName>
    </submittedName>
</protein>
<evidence type="ECO:0000313" key="6">
    <source>
        <dbReference type="Proteomes" id="UP001320122"/>
    </source>
</evidence>
<dbReference type="SMART" id="SM00895">
    <property type="entry name" value="FCD"/>
    <property type="match status" value="1"/>
</dbReference>
<dbReference type="PANTHER" id="PTHR43537:SF24">
    <property type="entry name" value="GLUCONATE OPERON TRANSCRIPTIONAL REPRESSOR"/>
    <property type="match status" value="1"/>
</dbReference>
<feature type="domain" description="HTH gntR-type" evidence="4">
    <location>
        <begin position="19"/>
        <end position="86"/>
    </location>
</feature>
<gene>
    <name evidence="5" type="ORF">HOP51_00360</name>
</gene>
<dbReference type="InterPro" id="IPR008920">
    <property type="entry name" value="TF_FadR/GntR_C"/>
</dbReference>
<evidence type="ECO:0000256" key="2">
    <source>
        <dbReference type="ARBA" id="ARBA00023125"/>
    </source>
</evidence>
<dbReference type="Gene3D" id="1.20.120.530">
    <property type="entry name" value="GntR ligand-binding domain-like"/>
    <property type="match status" value="1"/>
</dbReference>
<dbReference type="Proteomes" id="UP001320122">
    <property type="component" value="Unassembled WGS sequence"/>
</dbReference>
<accession>A0ABS9A9G6</accession>
<keyword evidence="2" id="KW-0238">DNA-binding</keyword>